<evidence type="ECO:0000313" key="1">
    <source>
        <dbReference type="EMBL" id="ETW78727.1"/>
    </source>
</evidence>
<organism evidence="1 2">
    <name type="scientific">Heterobasidion irregulare (strain TC 32-1)</name>
    <dbReference type="NCBI Taxonomy" id="747525"/>
    <lineage>
        <taxon>Eukaryota</taxon>
        <taxon>Fungi</taxon>
        <taxon>Dikarya</taxon>
        <taxon>Basidiomycota</taxon>
        <taxon>Agaricomycotina</taxon>
        <taxon>Agaricomycetes</taxon>
        <taxon>Russulales</taxon>
        <taxon>Bondarzewiaceae</taxon>
        <taxon>Heterobasidion</taxon>
        <taxon>Heterobasidion annosum species complex</taxon>
    </lineage>
</organism>
<sequence length="178" mass="19567">MRVGTVIDDRTCIVVFGKDMGALSHEFNPAIKIHIRPNRVSCRKSVTHGNHQADYTTLFPALKDQAVPGDVDDGSDAGEFIVDMPNQSLNDLLTDVWHQSFSDILQKASCPKGQGLLASYVCLTEGERVHVDLNWFKEFDLAPILRCAYWKQATAAQCSLLAPKDGLIASITPDGEHS</sequence>
<dbReference type="AlphaFoldDB" id="W4JYT6"/>
<evidence type="ECO:0000313" key="2">
    <source>
        <dbReference type="Proteomes" id="UP000030671"/>
    </source>
</evidence>
<proteinExistence type="predicted"/>
<name>W4JYT6_HETIT</name>
<dbReference type="Proteomes" id="UP000030671">
    <property type="component" value="Unassembled WGS sequence"/>
</dbReference>
<dbReference type="HOGENOM" id="CLU_1510813_0_0_1"/>
<dbReference type="RefSeq" id="XP_009549041.1">
    <property type="nucleotide sequence ID" value="XM_009550746.1"/>
</dbReference>
<dbReference type="EMBL" id="KI925461">
    <property type="protein sequence ID" value="ETW78727.1"/>
    <property type="molecule type" value="Genomic_DNA"/>
</dbReference>
<gene>
    <name evidence="1" type="ORF">HETIRDRAFT_453324</name>
</gene>
<protein>
    <submittedName>
        <fullName evidence="1">Uncharacterized protein</fullName>
    </submittedName>
</protein>
<accession>W4JYT6</accession>
<dbReference type="InParanoid" id="W4JYT6"/>
<keyword evidence="2" id="KW-1185">Reference proteome</keyword>
<reference evidence="1 2" key="1">
    <citation type="journal article" date="2012" name="New Phytol.">
        <title>Insight into trade-off between wood decay and parasitism from the genome of a fungal forest pathogen.</title>
        <authorList>
            <person name="Olson A."/>
            <person name="Aerts A."/>
            <person name="Asiegbu F."/>
            <person name="Belbahri L."/>
            <person name="Bouzid O."/>
            <person name="Broberg A."/>
            <person name="Canback B."/>
            <person name="Coutinho P.M."/>
            <person name="Cullen D."/>
            <person name="Dalman K."/>
            <person name="Deflorio G."/>
            <person name="van Diepen L.T."/>
            <person name="Dunand C."/>
            <person name="Duplessis S."/>
            <person name="Durling M."/>
            <person name="Gonthier P."/>
            <person name="Grimwood J."/>
            <person name="Fossdal C.G."/>
            <person name="Hansson D."/>
            <person name="Henrissat B."/>
            <person name="Hietala A."/>
            <person name="Himmelstrand K."/>
            <person name="Hoffmeister D."/>
            <person name="Hogberg N."/>
            <person name="James T.Y."/>
            <person name="Karlsson M."/>
            <person name="Kohler A."/>
            <person name="Kues U."/>
            <person name="Lee Y.H."/>
            <person name="Lin Y.C."/>
            <person name="Lind M."/>
            <person name="Lindquist E."/>
            <person name="Lombard V."/>
            <person name="Lucas S."/>
            <person name="Lunden K."/>
            <person name="Morin E."/>
            <person name="Murat C."/>
            <person name="Park J."/>
            <person name="Raffaello T."/>
            <person name="Rouze P."/>
            <person name="Salamov A."/>
            <person name="Schmutz J."/>
            <person name="Solheim H."/>
            <person name="Stahlberg J."/>
            <person name="Velez H."/>
            <person name="de Vries R.P."/>
            <person name="Wiebenga A."/>
            <person name="Woodward S."/>
            <person name="Yakovlev I."/>
            <person name="Garbelotto M."/>
            <person name="Martin F."/>
            <person name="Grigoriev I.V."/>
            <person name="Stenlid J."/>
        </authorList>
    </citation>
    <scope>NUCLEOTIDE SEQUENCE [LARGE SCALE GENOMIC DNA]</scope>
    <source>
        <strain evidence="1 2">TC 32-1</strain>
    </source>
</reference>
<dbReference type="GeneID" id="20676367"/>
<dbReference type="KEGG" id="hir:HETIRDRAFT_453324"/>